<protein>
    <submittedName>
        <fullName evidence="1">Uncharacterized protein</fullName>
    </submittedName>
</protein>
<reference evidence="2" key="1">
    <citation type="journal article" date="2011" name="Nature">
        <title>Genome sequence and analysis of the tuber crop potato.</title>
        <authorList>
            <consortium name="The Potato Genome Sequencing Consortium"/>
        </authorList>
    </citation>
    <scope>NUCLEOTIDE SEQUENCE [LARGE SCALE GENOMIC DNA]</scope>
    <source>
        <strain evidence="2">cv. DM1-3 516 R44</strain>
    </source>
</reference>
<organism evidence="1 2">
    <name type="scientific">Solanum tuberosum</name>
    <name type="common">Potato</name>
    <dbReference type="NCBI Taxonomy" id="4113"/>
    <lineage>
        <taxon>Eukaryota</taxon>
        <taxon>Viridiplantae</taxon>
        <taxon>Streptophyta</taxon>
        <taxon>Embryophyta</taxon>
        <taxon>Tracheophyta</taxon>
        <taxon>Spermatophyta</taxon>
        <taxon>Magnoliopsida</taxon>
        <taxon>eudicotyledons</taxon>
        <taxon>Gunneridae</taxon>
        <taxon>Pentapetalae</taxon>
        <taxon>asterids</taxon>
        <taxon>lamiids</taxon>
        <taxon>Solanales</taxon>
        <taxon>Solanaceae</taxon>
        <taxon>Solanoideae</taxon>
        <taxon>Solaneae</taxon>
        <taxon>Solanum</taxon>
    </lineage>
</organism>
<reference evidence="1" key="2">
    <citation type="submission" date="2015-06" db="UniProtKB">
        <authorList>
            <consortium name="EnsemblPlants"/>
        </authorList>
    </citation>
    <scope>IDENTIFICATION</scope>
    <source>
        <strain evidence="1">DM1-3 516 R44</strain>
    </source>
</reference>
<dbReference type="PaxDb" id="4113-PGSC0003DMT400093919"/>
<keyword evidence="2" id="KW-1185">Reference proteome</keyword>
<dbReference type="EnsemblPlants" id="PGSC0003DMT400093919">
    <property type="protein sequence ID" value="PGSC0003DMT400093919"/>
    <property type="gene ID" value="PGSC0003DMG400043490"/>
</dbReference>
<name>M1DT03_SOLTU</name>
<evidence type="ECO:0000313" key="2">
    <source>
        <dbReference type="Proteomes" id="UP000011115"/>
    </source>
</evidence>
<dbReference type="Gramene" id="PGSC0003DMT400093919">
    <property type="protein sequence ID" value="PGSC0003DMT400093919"/>
    <property type="gene ID" value="PGSC0003DMG400043490"/>
</dbReference>
<evidence type="ECO:0000313" key="1">
    <source>
        <dbReference type="EnsemblPlants" id="PGSC0003DMT400093919"/>
    </source>
</evidence>
<dbReference type="Proteomes" id="UP000011115">
    <property type="component" value="Unassembled WGS sequence"/>
</dbReference>
<accession>M1DT03</accession>
<proteinExistence type="predicted"/>
<sequence>MVGSGLEEWIQGKLEEANGSTAVKEVKACIQKEKNTFSAPRSQANPSKKVVGDGSQFTNSHLSIVIGV</sequence>
<dbReference type="InParanoid" id="M1DT03"/>
<dbReference type="HOGENOM" id="CLU_2798977_0_0_1"/>
<dbReference type="AlphaFoldDB" id="M1DT03"/>